<keyword evidence="8" id="KW-0418">Kinase</keyword>
<dbReference type="CDD" id="cd17546">
    <property type="entry name" value="REC_hyHK_CKI1_RcsC-like"/>
    <property type="match status" value="1"/>
</dbReference>
<dbReference type="PROSITE" id="PS50113">
    <property type="entry name" value="PAC"/>
    <property type="match status" value="3"/>
</dbReference>
<dbReference type="SUPFAM" id="SSF55874">
    <property type="entry name" value="ATPase domain of HSP90 chaperone/DNA topoisomerase II/histidine kinase"/>
    <property type="match status" value="1"/>
</dbReference>
<dbReference type="CDD" id="cd16922">
    <property type="entry name" value="HATPase_EvgS-ArcB-TorS-like"/>
    <property type="match status" value="1"/>
</dbReference>
<dbReference type="SMART" id="SM00448">
    <property type="entry name" value="REC"/>
    <property type="match status" value="1"/>
</dbReference>
<evidence type="ECO:0000259" key="13">
    <source>
        <dbReference type="PROSITE" id="PS50109"/>
    </source>
</evidence>
<dbReference type="NCBIfam" id="TIGR00229">
    <property type="entry name" value="sensory_box"/>
    <property type="match status" value="4"/>
</dbReference>
<keyword evidence="7" id="KW-0547">Nucleotide-binding</keyword>
<dbReference type="SMART" id="SM00086">
    <property type="entry name" value="PAC"/>
    <property type="match status" value="3"/>
</dbReference>
<dbReference type="GO" id="GO:0009927">
    <property type="term" value="F:histidine phosphotransfer kinase activity"/>
    <property type="evidence" value="ECO:0007669"/>
    <property type="project" value="TreeGrafter"/>
</dbReference>
<feature type="domain" description="PAC" evidence="16">
    <location>
        <begin position="99"/>
        <end position="149"/>
    </location>
</feature>
<dbReference type="GO" id="GO:0005524">
    <property type="term" value="F:ATP binding"/>
    <property type="evidence" value="ECO:0007669"/>
    <property type="project" value="UniProtKB-KW"/>
</dbReference>
<dbReference type="InterPro" id="IPR000014">
    <property type="entry name" value="PAS"/>
</dbReference>
<dbReference type="PROSITE" id="PS50110">
    <property type="entry name" value="RESPONSE_REGULATORY"/>
    <property type="match status" value="1"/>
</dbReference>
<keyword evidence="18" id="KW-1185">Reference proteome</keyword>
<dbReference type="Gene3D" id="1.10.287.130">
    <property type="match status" value="1"/>
</dbReference>
<dbReference type="Pfam" id="PF02518">
    <property type="entry name" value="HATPase_c"/>
    <property type="match status" value="1"/>
</dbReference>
<dbReference type="SUPFAM" id="SSF55785">
    <property type="entry name" value="PYP-like sensor domain (PAS domain)"/>
    <property type="match status" value="4"/>
</dbReference>
<dbReference type="EMBL" id="MVDE01000055">
    <property type="protein sequence ID" value="PKQ60722.1"/>
    <property type="molecule type" value="Genomic_DNA"/>
</dbReference>
<dbReference type="Pfam" id="PF13426">
    <property type="entry name" value="PAS_9"/>
    <property type="match status" value="1"/>
</dbReference>
<feature type="domain" description="PAC" evidence="16">
    <location>
        <begin position="226"/>
        <end position="279"/>
    </location>
</feature>
<evidence type="ECO:0000256" key="10">
    <source>
        <dbReference type="ARBA" id="ARBA00023012"/>
    </source>
</evidence>
<dbReference type="SMART" id="SM00091">
    <property type="entry name" value="PAS"/>
    <property type="match status" value="4"/>
</dbReference>
<evidence type="ECO:0000259" key="15">
    <source>
        <dbReference type="PROSITE" id="PS50112"/>
    </source>
</evidence>
<dbReference type="Proteomes" id="UP000233618">
    <property type="component" value="Unassembled WGS sequence"/>
</dbReference>
<organism evidence="17 18">
    <name type="scientific">Labilibaculum manganireducens</name>
    <dbReference type="NCBI Taxonomy" id="1940525"/>
    <lineage>
        <taxon>Bacteria</taxon>
        <taxon>Pseudomonadati</taxon>
        <taxon>Bacteroidota</taxon>
        <taxon>Bacteroidia</taxon>
        <taxon>Marinilabiliales</taxon>
        <taxon>Marinifilaceae</taxon>
        <taxon>Labilibaculum</taxon>
    </lineage>
</organism>
<sequence>MVNFNSLRNLHFLFKKKKDQPCLDSEVKYREIVEHSLVGVYIIQDDYFRYGNKKFCEIFGYSYEDIVEKRSPASFAFGSDKNIVKENIRKLISKESKSMEYEFRGVKKDGSIVWIKALGNLISYKGKPAISGTLIDFTDRKLVEEALYIGEERFRVTLEATEIGNWDWDVKNDIWYASPIYYTMLGYEPVAEPSDRRVWLARIHPDDREYVRAKIKDVLAYKEDRYIYEARILHADGSYRWLQVIGHIIEKDNQGRIKRMVGIRKDITDFKQTEEELKISKSRLRALIDTLPDLVWVKDPHGVYLQCNHRFEQLYGAAEKEIVGKTDYHFVNKELADFFRQKDNEAAVAGKPSINEEELTFADGHKEILETIKTPIYENDGTFMGVLGIGRDITQRKKAQQELIRNEALISAAVDNLPIVFYLIDKDGIFNLSIGAGLKGLGLLPNQVVGQSVFDLYKDSPKTIEAINKALSGESAIFELNVNEVHYLSIVNPMSMSDNRAGIVGVGLDITDRKKAESELLKAKEKAEESDRLKSAFLANMSHEIRTPMNGILGFAGLLKEPELSGEKQKEYIRIIEESGERMLNILNDIINISKIESGIIDIHLSETNINNQLQFVYDSLKLDAYHKKLKLSFVCELPEYKSITVTDSEKFYGVLSNLVKNAIKYTDKGTVEFGYAVKGEKMEFYVKDTGIGIPKEKVEIIFERFIQADIADKMARQGAGLGLAISKAYVEMLGGKIWVDSEESKGSTFFFTLPCNIDIDKKVKITAVVHPAAEEKNVIPENLGLKVLIAEDDKASEMLISIELEKFSSEILKVNTGTHAVETCLNNPDIDLVLMDIQMPGMNGYKAAREIREFNKEVIIIAQTAFVLEEDKEKAIEAGCNNYISKPINPNILLSLIQSYFAK</sequence>
<feature type="domain" description="PAC" evidence="16">
    <location>
        <begin position="353"/>
        <end position="405"/>
    </location>
</feature>
<dbReference type="InterPro" id="IPR003661">
    <property type="entry name" value="HisK_dim/P_dom"/>
</dbReference>
<evidence type="ECO:0000256" key="12">
    <source>
        <dbReference type="PROSITE-ProRule" id="PRU00169"/>
    </source>
</evidence>
<evidence type="ECO:0000256" key="2">
    <source>
        <dbReference type="ARBA" id="ARBA00004236"/>
    </source>
</evidence>
<accession>A0A2N3HRQ3</accession>
<dbReference type="Pfam" id="PF08447">
    <property type="entry name" value="PAS_3"/>
    <property type="match status" value="2"/>
</dbReference>
<dbReference type="InterPro" id="IPR001789">
    <property type="entry name" value="Sig_transdc_resp-reg_receiver"/>
</dbReference>
<keyword evidence="9" id="KW-0067">ATP-binding</keyword>
<reference evidence="17 18" key="1">
    <citation type="journal article" date="2017" name="Front. Microbiol.">
        <title>Labilibaculum manganireducens gen. nov., sp. nov. and Labilibaculum filiforme sp. nov., Novel Bacteroidetes Isolated from Subsurface Sediments of the Baltic Sea.</title>
        <authorList>
            <person name="Vandieken V."/>
            <person name="Marshall I.P."/>
            <person name="Niemann H."/>
            <person name="Engelen B."/>
            <person name="Cypionka H."/>
        </authorList>
    </citation>
    <scope>NUCLEOTIDE SEQUENCE [LARGE SCALE GENOMIC DNA]</scope>
    <source>
        <strain evidence="17 18">59.10-2M</strain>
    </source>
</reference>
<protein>
    <recommendedName>
        <fullName evidence="3">histidine kinase</fullName>
        <ecNumber evidence="3">2.7.13.3</ecNumber>
    </recommendedName>
</protein>
<dbReference type="FunFam" id="3.30.565.10:FF:000023">
    <property type="entry name" value="PAS domain-containing sensor histidine kinase"/>
    <property type="match status" value="1"/>
</dbReference>
<dbReference type="InterPro" id="IPR011006">
    <property type="entry name" value="CheY-like_superfamily"/>
</dbReference>
<dbReference type="SUPFAM" id="SSF52172">
    <property type="entry name" value="CheY-like"/>
    <property type="match status" value="1"/>
</dbReference>
<evidence type="ECO:0000256" key="3">
    <source>
        <dbReference type="ARBA" id="ARBA00012438"/>
    </source>
</evidence>
<dbReference type="SMART" id="SM00388">
    <property type="entry name" value="HisKA"/>
    <property type="match status" value="1"/>
</dbReference>
<keyword evidence="4" id="KW-1003">Cell membrane</keyword>
<dbReference type="SMART" id="SM00387">
    <property type="entry name" value="HATPase_c"/>
    <property type="match status" value="1"/>
</dbReference>
<dbReference type="SUPFAM" id="SSF47384">
    <property type="entry name" value="Homodimeric domain of signal transducing histidine kinase"/>
    <property type="match status" value="1"/>
</dbReference>
<evidence type="ECO:0000256" key="8">
    <source>
        <dbReference type="ARBA" id="ARBA00022777"/>
    </source>
</evidence>
<comment type="caution">
    <text evidence="17">The sequence shown here is derived from an EMBL/GenBank/DDBJ whole genome shotgun (WGS) entry which is preliminary data.</text>
</comment>
<feature type="domain" description="Response regulatory" evidence="14">
    <location>
        <begin position="787"/>
        <end position="902"/>
    </location>
</feature>
<keyword evidence="5 12" id="KW-0597">Phosphoprotein</keyword>
<dbReference type="Pfam" id="PF00512">
    <property type="entry name" value="HisKA"/>
    <property type="match status" value="1"/>
</dbReference>
<feature type="modified residue" description="4-aspartylphosphate" evidence="12">
    <location>
        <position position="837"/>
    </location>
</feature>
<dbReference type="CDD" id="cd00130">
    <property type="entry name" value="PAS"/>
    <property type="match status" value="3"/>
</dbReference>
<dbReference type="Gene3D" id="3.40.50.2300">
    <property type="match status" value="1"/>
</dbReference>
<dbReference type="PRINTS" id="PR00344">
    <property type="entry name" value="BCTRLSENSOR"/>
</dbReference>
<comment type="catalytic activity">
    <reaction evidence="1">
        <text>ATP + protein L-histidine = ADP + protein N-phospho-L-histidine.</text>
        <dbReference type="EC" id="2.7.13.3"/>
    </reaction>
</comment>
<dbReference type="InterPro" id="IPR005467">
    <property type="entry name" value="His_kinase_dom"/>
</dbReference>
<dbReference type="EC" id="2.7.13.3" evidence="3"/>
<dbReference type="InterPro" id="IPR035965">
    <property type="entry name" value="PAS-like_dom_sf"/>
</dbReference>
<dbReference type="RefSeq" id="WP_101311728.1">
    <property type="nucleotide sequence ID" value="NZ_MVDE01000055.1"/>
</dbReference>
<keyword evidence="6" id="KW-0808">Transferase</keyword>
<keyword evidence="10" id="KW-0902">Two-component regulatory system</keyword>
<evidence type="ECO:0000256" key="4">
    <source>
        <dbReference type="ARBA" id="ARBA00022475"/>
    </source>
</evidence>
<dbReference type="InterPro" id="IPR013656">
    <property type="entry name" value="PAS_4"/>
</dbReference>
<dbReference type="InterPro" id="IPR036097">
    <property type="entry name" value="HisK_dim/P_sf"/>
</dbReference>
<dbReference type="CDD" id="cd00082">
    <property type="entry name" value="HisKA"/>
    <property type="match status" value="1"/>
</dbReference>
<name>A0A2N3HRQ3_9BACT</name>
<dbReference type="InterPro" id="IPR013655">
    <property type="entry name" value="PAS_fold_3"/>
</dbReference>
<feature type="domain" description="PAS" evidence="15">
    <location>
        <begin position="50"/>
        <end position="95"/>
    </location>
</feature>
<evidence type="ECO:0000313" key="18">
    <source>
        <dbReference type="Proteomes" id="UP000233618"/>
    </source>
</evidence>
<dbReference type="PANTHER" id="PTHR43047:SF72">
    <property type="entry name" value="OSMOSENSING HISTIDINE PROTEIN KINASE SLN1"/>
    <property type="match status" value="1"/>
</dbReference>
<dbReference type="Pfam" id="PF08448">
    <property type="entry name" value="PAS_4"/>
    <property type="match status" value="1"/>
</dbReference>
<dbReference type="InterPro" id="IPR036890">
    <property type="entry name" value="HATPase_C_sf"/>
</dbReference>
<gene>
    <name evidence="17" type="ORF">BZG01_20510</name>
</gene>
<evidence type="ECO:0000256" key="7">
    <source>
        <dbReference type="ARBA" id="ARBA00022741"/>
    </source>
</evidence>
<dbReference type="FunFam" id="1.10.287.130:FF:000002">
    <property type="entry name" value="Two-component osmosensing histidine kinase"/>
    <property type="match status" value="1"/>
</dbReference>
<dbReference type="PROSITE" id="PS50112">
    <property type="entry name" value="PAS"/>
    <property type="match status" value="3"/>
</dbReference>
<dbReference type="Gene3D" id="3.30.450.20">
    <property type="entry name" value="PAS domain"/>
    <property type="match status" value="4"/>
</dbReference>
<evidence type="ECO:0000313" key="17">
    <source>
        <dbReference type="EMBL" id="PKQ60722.1"/>
    </source>
</evidence>
<evidence type="ECO:0000259" key="14">
    <source>
        <dbReference type="PROSITE" id="PS50110"/>
    </source>
</evidence>
<evidence type="ECO:0000256" key="11">
    <source>
        <dbReference type="ARBA" id="ARBA00023136"/>
    </source>
</evidence>
<dbReference type="Pfam" id="PF00072">
    <property type="entry name" value="Response_reg"/>
    <property type="match status" value="1"/>
</dbReference>
<dbReference type="GO" id="GO:0005886">
    <property type="term" value="C:plasma membrane"/>
    <property type="evidence" value="ECO:0007669"/>
    <property type="project" value="UniProtKB-SubCell"/>
</dbReference>
<proteinExistence type="predicted"/>
<evidence type="ECO:0000256" key="5">
    <source>
        <dbReference type="ARBA" id="ARBA00022553"/>
    </source>
</evidence>
<feature type="domain" description="PAS" evidence="15">
    <location>
        <begin position="280"/>
        <end position="351"/>
    </location>
</feature>
<comment type="subcellular location">
    <subcellularLocation>
        <location evidence="2">Cell membrane</location>
    </subcellularLocation>
</comment>
<dbReference type="GO" id="GO:0000155">
    <property type="term" value="F:phosphorelay sensor kinase activity"/>
    <property type="evidence" value="ECO:0007669"/>
    <property type="project" value="InterPro"/>
</dbReference>
<dbReference type="InterPro" id="IPR001610">
    <property type="entry name" value="PAC"/>
</dbReference>
<dbReference type="InterPro" id="IPR000700">
    <property type="entry name" value="PAS-assoc_C"/>
</dbReference>
<dbReference type="PROSITE" id="PS50109">
    <property type="entry name" value="HIS_KIN"/>
    <property type="match status" value="1"/>
</dbReference>
<dbReference type="InterPro" id="IPR003594">
    <property type="entry name" value="HATPase_dom"/>
</dbReference>
<dbReference type="AlphaFoldDB" id="A0A2N3HRQ3"/>
<dbReference type="PANTHER" id="PTHR43047">
    <property type="entry name" value="TWO-COMPONENT HISTIDINE PROTEIN KINASE"/>
    <property type="match status" value="1"/>
</dbReference>
<evidence type="ECO:0000256" key="6">
    <source>
        <dbReference type="ARBA" id="ARBA00022679"/>
    </source>
</evidence>
<dbReference type="InterPro" id="IPR004358">
    <property type="entry name" value="Sig_transdc_His_kin-like_C"/>
</dbReference>
<dbReference type="Gene3D" id="3.30.565.10">
    <property type="entry name" value="Histidine kinase-like ATPase, C-terminal domain"/>
    <property type="match status" value="1"/>
</dbReference>
<evidence type="ECO:0000256" key="9">
    <source>
        <dbReference type="ARBA" id="ARBA00022840"/>
    </source>
</evidence>
<feature type="domain" description="PAS" evidence="15">
    <location>
        <begin position="150"/>
        <end position="222"/>
    </location>
</feature>
<feature type="domain" description="Histidine kinase" evidence="13">
    <location>
        <begin position="540"/>
        <end position="758"/>
    </location>
</feature>
<evidence type="ECO:0000256" key="1">
    <source>
        <dbReference type="ARBA" id="ARBA00000085"/>
    </source>
</evidence>
<keyword evidence="11" id="KW-0472">Membrane</keyword>
<evidence type="ECO:0000259" key="16">
    <source>
        <dbReference type="PROSITE" id="PS50113"/>
    </source>
</evidence>